<dbReference type="RefSeq" id="WP_127352822.1">
    <property type="nucleotide sequence ID" value="NZ_CP034791.1"/>
</dbReference>
<sequence length="537" mass="61922">MKGFNFKKLFAVIVVVAFAISIIPFAIGSAASSVKPGWKEDSKKPITFDWYINFSWFGTKWGGNAVSDYITKKTGVKINFIVPAGNENEKLNVMIASNTLPDFITLGWWEEAVKKMIAGKLVYALDELAKKYDPYFFTVANKQRLGWYTEPDGHVYGYPNASYTPSDYQNPKLKIYSNQTFLVRKDMYEALGKPDMRKPDTFLKALADAKKKFPKVNGQPLIPIGFHEFTDTGCYSLESYLWNFLALPREKNGKLYDIVAHPEYIRWLKTFNEAYRRGLIAKDVFIDKRAQMEEKIAQGRYFSMIYQRTDFVAQQQELYKKNPNMIYIAVDGPANSKLEKPKLAGPGIAGWTLTMISKNNKDPKRAIRFMSYWLSPEGQKDFYLGPKGVTWDVIKGKEQFKPEVVKLMQTDRPTFDKKYGAELTYWMLGDWPYVSQWDPGMPPYLQQMADWTLGKTVSYAQYDNLNPPADSPEGIIARKIALKWGQTLPKLIMAKSPAEFDRIFKEFQNYKKQIGFDKLLAWQQKKLEENKKKLGLK</sequence>
<dbReference type="PANTHER" id="PTHR43649:SF12">
    <property type="entry name" value="DIACETYLCHITOBIOSE BINDING PROTEIN DASA"/>
    <property type="match status" value="1"/>
</dbReference>
<dbReference type="SUPFAM" id="SSF53850">
    <property type="entry name" value="Periplasmic binding protein-like II"/>
    <property type="match status" value="1"/>
</dbReference>
<dbReference type="PANTHER" id="PTHR43649">
    <property type="entry name" value="ARABINOSE-BINDING PROTEIN-RELATED"/>
    <property type="match status" value="1"/>
</dbReference>
<reference evidence="1 2" key="1">
    <citation type="submission" date="2018-12" db="EMBL/GenBank/DDBJ databases">
        <title>Genome sequence from the cellulolytic species, Caldicellulosiruptor changbaiensis.</title>
        <authorList>
            <person name="Blumer-Schuette S.E."/>
            <person name="Mendoza C."/>
        </authorList>
    </citation>
    <scope>NUCLEOTIDE SEQUENCE [LARGE SCALE GENOMIC DNA]</scope>
    <source>
        <strain evidence="1 2">CBS-Z</strain>
    </source>
</reference>
<dbReference type="InterPro" id="IPR050490">
    <property type="entry name" value="Bact_solute-bd_prot1"/>
</dbReference>
<dbReference type="Pfam" id="PF13416">
    <property type="entry name" value="SBP_bac_8"/>
    <property type="match status" value="1"/>
</dbReference>
<proteinExistence type="predicted"/>
<gene>
    <name evidence="1" type="ORF">ELD05_13420</name>
</gene>
<protein>
    <submittedName>
        <fullName evidence="1">Extracellular solute-binding protein</fullName>
    </submittedName>
</protein>
<organism evidence="1 2">
    <name type="scientific">Caldicellulosiruptor changbaiensis</name>
    <dbReference type="NCBI Taxonomy" id="1222016"/>
    <lineage>
        <taxon>Bacteria</taxon>
        <taxon>Bacillati</taxon>
        <taxon>Bacillota</taxon>
        <taxon>Bacillota incertae sedis</taxon>
        <taxon>Caldicellulosiruptorales</taxon>
        <taxon>Caldicellulosiruptoraceae</taxon>
        <taxon>Caldicellulosiruptor</taxon>
    </lineage>
</organism>
<accession>A0A3T0D8Z8</accession>
<dbReference type="KEGG" id="ccha:ELD05_13420"/>
<dbReference type="EMBL" id="CP034791">
    <property type="protein sequence ID" value="AZT91514.1"/>
    <property type="molecule type" value="Genomic_DNA"/>
</dbReference>
<dbReference type="AlphaFoldDB" id="A0A3T0D8Z8"/>
<name>A0A3T0D8Z8_9FIRM</name>
<evidence type="ECO:0000313" key="1">
    <source>
        <dbReference type="EMBL" id="AZT91514.1"/>
    </source>
</evidence>
<dbReference type="Proteomes" id="UP000282930">
    <property type="component" value="Chromosome"/>
</dbReference>
<dbReference type="InterPro" id="IPR006059">
    <property type="entry name" value="SBP"/>
</dbReference>
<dbReference type="Gene3D" id="3.40.190.10">
    <property type="entry name" value="Periplasmic binding protein-like II"/>
    <property type="match status" value="2"/>
</dbReference>
<evidence type="ECO:0000313" key="2">
    <source>
        <dbReference type="Proteomes" id="UP000282930"/>
    </source>
</evidence>
<keyword evidence="2" id="KW-1185">Reference proteome</keyword>